<dbReference type="RefSeq" id="WP_119629871.1">
    <property type="nucleotide sequence ID" value="NZ_AP017928.1"/>
</dbReference>
<dbReference type="InterPro" id="IPR000283">
    <property type="entry name" value="NADH_UbQ_OxRdtase_75kDa_su_CS"/>
</dbReference>
<feature type="domain" description="2Fe-2S ferredoxin-type" evidence="13">
    <location>
        <begin position="12"/>
        <end position="91"/>
    </location>
</feature>
<dbReference type="Gene3D" id="3.40.50.740">
    <property type="match status" value="1"/>
</dbReference>
<dbReference type="GO" id="GO:0043546">
    <property type="term" value="F:molybdopterin cofactor binding"/>
    <property type="evidence" value="ECO:0007669"/>
    <property type="project" value="InterPro"/>
</dbReference>
<dbReference type="GO" id="GO:0042773">
    <property type="term" value="P:ATP synthesis coupled electron transport"/>
    <property type="evidence" value="ECO:0007669"/>
    <property type="project" value="InterPro"/>
</dbReference>
<dbReference type="SMART" id="SM00926">
    <property type="entry name" value="Molybdop_Fe4S4"/>
    <property type="match status" value="1"/>
</dbReference>
<keyword evidence="17" id="KW-1185">Reference proteome</keyword>
<reference evidence="16 17" key="1">
    <citation type="submission" date="2016-12" db="EMBL/GenBank/DDBJ databases">
        <title>Genome sequencing of Methylocaldum marinum.</title>
        <authorList>
            <person name="Takeuchi M."/>
            <person name="Kamagata Y."/>
            <person name="Hiraoka S."/>
            <person name="Oshima K."/>
            <person name="Hattori M."/>
            <person name="Iwasaki W."/>
        </authorList>
    </citation>
    <scope>NUCLEOTIDE SEQUENCE [LARGE SCALE GENOMIC DNA]</scope>
    <source>
        <strain evidence="16 17">S8</strain>
    </source>
</reference>
<evidence type="ECO:0000313" key="16">
    <source>
        <dbReference type="EMBL" id="BBA34476.1"/>
    </source>
</evidence>
<dbReference type="Proteomes" id="UP000266313">
    <property type="component" value="Chromosome"/>
</dbReference>
<dbReference type="InterPro" id="IPR006963">
    <property type="entry name" value="Mopterin_OxRdtase_4Fe-4S_dom"/>
</dbReference>
<dbReference type="PROSITE" id="PS51379">
    <property type="entry name" value="4FE4S_FER_2"/>
    <property type="match status" value="2"/>
</dbReference>
<evidence type="ECO:0000256" key="3">
    <source>
        <dbReference type="ARBA" id="ARBA00022485"/>
    </source>
</evidence>
<keyword evidence="4" id="KW-0479">Metal-binding</keyword>
<dbReference type="GO" id="GO:0008863">
    <property type="term" value="F:formate dehydrogenase (NAD+) activity"/>
    <property type="evidence" value="ECO:0007669"/>
    <property type="project" value="InterPro"/>
</dbReference>
<evidence type="ECO:0000313" key="17">
    <source>
        <dbReference type="Proteomes" id="UP000266313"/>
    </source>
</evidence>
<dbReference type="Gene3D" id="2.40.40.20">
    <property type="match status" value="1"/>
</dbReference>
<dbReference type="Pfam" id="PF00384">
    <property type="entry name" value="Molybdopterin"/>
    <property type="match status" value="1"/>
</dbReference>
<proteinExistence type="inferred from homology"/>
<dbReference type="EMBL" id="AP017928">
    <property type="protein sequence ID" value="BBA34476.1"/>
    <property type="molecule type" value="Genomic_DNA"/>
</dbReference>
<evidence type="ECO:0000256" key="5">
    <source>
        <dbReference type="ARBA" id="ARBA00022737"/>
    </source>
</evidence>
<evidence type="ECO:0000256" key="12">
    <source>
        <dbReference type="ARBA" id="ARBA00034078"/>
    </source>
</evidence>
<dbReference type="InterPro" id="IPR017900">
    <property type="entry name" value="4Fe4S_Fe_S_CS"/>
</dbReference>
<keyword evidence="6" id="KW-0560">Oxidoreductase</keyword>
<dbReference type="InterPro" id="IPR054351">
    <property type="entry name" value="NADH_UbQ_OxRdtase_ferredoxin"/>
</dbReference>
<dbReference type="GO" id="GO:0015942">
    <property type="term" value="P:formate metabolic process"/>
    <property type="evidence" value="ECO:0007669"/>
    <property type="project" value="InterPro"/>
</dbReference>
<dbReference type="InterPro" id="IPR017896">
    <property type="entry name" value="4Fe4S_Fe-S-bd"/>
</dbReference>
<dbReference type="Gene3D" id="3.30.70.20">
    <property type="match status" value="1"/>
</dbReference>
<dbReference type="InterPro" id="IPR006478">
    <property type="entry name" value="Formate_DH_asu"/>
</dbReference>
<dbReference type="InterPro" id="IPR050123">
    <property type="entry name" value="Prok_molybdopt-oxidoreductase"/>
</dbReference>
<dbReference type="SUPFAM" id="SSF54862">
    <property type="entry name" value="4Fe-4S ferredoxins"/>
    <property type="match status" value="1"/>
</dbReference>
<organism evidence="16 17">
    <name type="scientific">Methylocaldum marinum</name>
    <dbReference type="NCBI Taxonomy" id="1432792"/>
    <lineage>
        <taxon>Bacteria</taxon>
        <taxon>Pseudomonadati</taxon>
        <taxon>Pseudomonadota</taxon>
        <taxon>Gammaproteobacteria</taxon>
        <taxon>Methylococcales</taxon>
        <taxon>Methylococcaceae</taxon>
        <taxon>Methylocaldum</taxon>
    </lineage>
</organism>
<dbReference type="GO" id="GO:0051539">
    <property type="term" value="F:4 iron, 4 sulfur cluster binding"/>
    <property type="evidence" value="ECO:0007669"/>
    <property type="project" value="UniProtKB-KW"/>
</dbReference>
<dbReference type="KEGG" id="mmai:sS8_2524"/>
<evidence type="ECO:0000259" key="13">
    <source>
        <dbReference type="PROSITE" id="PS51085"/>
    </source>
</evidence>
<evidence type="ECO:0000256" key="7">
    <source>
        <dbReference type="ARBA" id="ARBA00023004"/>
    </source>
</evidence>
<name>A0A250KSG1_9GAMM</name>
<dbReference type="PROSITE" id="PS00641">
    <property type="entry name" value="COMPLEX1_75K_1"/>
    <property type="match status" value="1"/>
</dbReference>
<evidence type="ECO:0000256" key="2">
    <source>
        <dbReference type="ARBA" id="ARBA00019902"/>
    </source>
</evidence>
<comment type="similarity">
    <text evidence="1">In the C-terminal section; belongs to the prokaryotic molybdopterin-containing oxidoreductase family.</text>
</comment>
<feature type="domain" description="4Fe-4S ferredoxin-type" evidence="14">
    <location>
        <begin position="191"/>
        <end position="220"/>
    </location>
</feature>
<evidence type="ECO:0000259" key="14">
    <source>
        <dbReference type="PROSITE" id="PS51379"/>
    </source>
</evidence>
<dbReference type="SUPFAM" id="SSF50692">
    <property type="entry name" value="ADC-like"/>
    <property type="match status" value="1"/>
</dbReference>
<dbReference type="PROSITE" id="PS00198">
    <property type="entry name" value="4FE4S_FER_1"/>
    <property type="match status" value="1"/>
</dbReference>
<dbReference type="Pfam" id="PF01568">
    <property type="entry name" value="Molydop_binding"/>
    <property type="match status" value="1"/>
</dbReference>
<keyword evidence="5" id="KW-0677">Repeat</keyword>
<gene>
    <name evidence="16" type="ORF">sS8_2524</name>
</gene>
<dbReference type="CDD" id="cd02790">
    <property type="entry name" value="MopB_CT_Formate-Dh_H"/>
    <property type="match status" value="1"/>
</dbReference>
<dbReference type="InterPro" id="IPR001041">
    <property type="entry name" value="2Fe-2S_ferredoxin-type"/>
</dbReference>
<evidence type="ECO:0000256" key="1">
    <source>
        <dbReference type="ARBA" id="ARBA00007023"/>
    </source>
</evidence>
<dbReference type="CDD" id="cd00207">
    <property type="entry name" value="fer2"/>
    <property type="match status" value="1"/>
</dbReference>
<dbReference type="Pfam" id="PF13510">
    <property type="entry name" value="Fer2_4"/>
    <property type="match status" value="1"/>
</dbReference>
<feature type="domain" description="4Fe-4S ferredoxin-type" evidence="14">
    <location>
        <begin position="148"/>
        <end position="178"/>
    </location>
</feature>
<keyword evidence="8" id="KW-0411">Iron-sulfur</keyword>
<keyword evidence="3" id="KW-0004">4Fe-4S</keyword>
<evidence type="ECO:0000256" key="8">
    <source>
        <dbReference type="ARBA" id="ARBA00023014"/>
    </source>
</evidence>
<dbReference type="GO" id="GO:1990204">
    <property type="term" value="C:oxidoreductase complex"/>
    <property type="evidence" value="ECO:0007669"/>
    <property type="project" value="UniProtKB-ARBA"/>
</dbReference>
<dbReference type="GO" id="GO:0016020">
    <property type="term" value="C:membrane"/>
    <property type="evidence" value="ECO:0007669"/>
    <property type="project" value="InterPro"/>
</dbReference>
<evidence type="ECO:0000256" key="11">
    <source>
        <dbReference type="ARBA" id="ARBA00032783"/>
    </source>
</evidence>
<dbReference type="GO" id="GO:0003954">
    <property type="term" value="F:NADH dehydrogenase activity"/>
    <property type="evidence" value="ECO:0007669"/>
    <property type="project" value="TreeGrafter"/>
</dbReference>
<evidence type="ECO:0000256" key="6">
    <source>
        <dbReference type="ARBA" id="ARBA00023002"/>
    </source>
</evidence>
<evidence type="ECO:0000256" key="10">
    <source>
        <dbReference type="ARBA" id="ARBA00031577"/>
    </source>
</evidence>
<evidence type="ECO:0000259" key="15">
    <source>
        <dbReference type="PROSITE" id="PS51669"/>
    </source>
</evidence>
<comment type="cofactor">
    <cofactor evidence="12">
        <name>[2Fe-2S] cluster</name>
        <dbReference type="ChEBI" id="CHEBI:190135"/>
    </cofactor>
</comment>
<dbReference type="NCBIfam" id="TIGR01591">
    <property type="entry name" value="Fdh-alpha"/>
    <property type="match status" value="1"/>
</dbReference>
<dbReference type="FunFam" id="3.30.70.20:FF:000035">
    <property type="entry name" value="Iron hydrogenase 1"/>
    <property type="match status" value="1"/>
</dbReference>
<dbReference type="Gene3D" id="2.20.25.90">
    <property type="entry name" value="ADC-like domains"/>
    <property type="match status" value="1"/>
</dbReference>
<feature type="domain" description="4Fe-4S Mo/W bis-MGD-type" evidence="15">
    <location>
        <begin position="227"/>
        <end position="282"/>
    </location>
</feature>
<dbReference type="GO" id="GO:0046872">
    <property type="term" value="F:metal ion binding"/>
    <property type="evidence" value="ECO:0007669"/>
    <property type="project" value="UniProtKB-KW"/>
</dbReference>
<keyword evidence="7" id="KW-0408">Iron</keyword>
<evidence type="ECO:0000256" key="4">
    <source>
        <dbReference type="ARBA" id="ARBA00022723"/>
    </source>
</evidence>
<dbReference type="InterPro" id="IPR041925">
    <property type="entry name" value="CT_Formate-Dh_H"/>
</dbReference>
<dbReference type="PANTHER" id="PTHR43105:SF14">
    <property type="entry name" value="FORMATE DEHYDROGENASE H"/>
    <property type="match status" value="1"/>
</dbReference>
<dbReference type="Pfam" id="PF22117">
    <property type="entry name" value="Fer4_Nqo3"/>
    <property type="match status" value="1"/>
</dbReference>
<dbReference type="PANTHER" id="PTHR43105">
    <property type="entry name" value="RESPIRATORY NITRATE REDUCTASE"/>
    <property type="match status" value="1"/>
</dbReference>
<dbReference type="Pfam" id="PF04879">
    <property type="entry name" value="Molybdop_Fe4S4"/>
    <property type="match status" value="1"/>
</dbReference>
<dbReference type="SUPFAM" id="SSF54292">
    <property type="entry name" value="2Fe-2S ferredoxin-like"/>
    <property type="match status" value="1"/>
</dbReference>
<dbReference type="Gene3D" id="3.10.20.740">
    <property type="match status" value="1"/>
</dbReference>
<dbReference type="GO" id="GO:0008137">
    <property type="term" value="F:NADH dehydrogenase (ubiquinone) activity"/>
    <property type="evidence" value="ECO:0007669"/>
    <property type="project" value="InterPro"/>
</dbReference>
<dbReference type="InterPro" id="IPR006657">
    <property type="entry name" value="MoPterin_dinucl-bd_dom"/>
</dbReference>
<dbReference type="AlphaFoldDB" id="A0A250KSG1"/>
<sequence>MVANPEDLKTAKTVGFKLDGEDVQAFEGETILQAAKRQGKEIPHLCYKDGYRPDGNCRACVVEIIKGERVLAPSCCRYPQEGMDVSSTSERARTSQKLVLELLLSDMPEQGKSPYNPHSELDYWAGKLEVWNPRFPGRGQPAPNFSHPAIAANLDACIQCTRCVRACREEQMNDVIGYAFRGHHAKIVFDQDDPMGESTCVACGECVQACPTGALMPSNSVGLVEPEKKVDSTCPYCGVGCLLTFNVRDNKILYVGGRDGDTNHSRLCVKGRFGFDYVHNPLRLTKPLIRKEGAAKTTELLDPQDIDQVFREATWEEALDFAASGLRKIRDEKGPRALAGFGSAKGSNEEAYLFQKLVRTGFGTNNVDHCTRLCHASSVAALLECIGSGAVSNPVEDVAKAEVVIVIGSNPTVNHPVAATWFKNAVRNGTKLIVMDPIRTEICRFAAYSLQFRPDTYVALLNAIMHAIVAEGLCNEEYIRKHTEGFEQLRDHLKDYDPDRMAPVCGIPAETIREVARLYATSKAAMILWGIGVSRHVHGTDNARCLISLALMTGQIGRPGTGLHPLRGQNNVQGASDVGLIPMVYPDYQPVGDAGVCTKFEKLWQTQLDPKPGLTVVEIIHAIHDGKLTGLYVEGENPAMSDPNQNHAREALAMLEHCVVQDIFLTETAGFADVILPASAFPEKTGTFTNTDRRVQLGRQAIDPPGDARQDWWIIPEIAWRMGLEWSYSGPKDVFDEMRQAMVSIAGITWDRLEREVSVIYPCEQEGDPGEPVIFVEDFPRKGGRGLFVPAAFSRANELPDDEYPFVFITGRQLEHWHTGSMTRHASVLDAIEPDPVVSIHPLDLEALGGKPGELISIESRRGKISAYARIDAGLQPGSLFMAFCYNEASANLITNEALDPYGKIPEFKFCAVKIAPGGKLSERIN</sequence>
<dbReference type="PROSITE" id="PS51669">
    <property type="entry name" value="4FE4S_MOW_BIS_MGD"/>
    <property type="match status" value="1"/>
</dbReference>
<protein>
    <recommendedName>
        <fullName evidence="2">NADH-quinone oxidoreductase subunit G</fullName>
    </recommendedName>
    <alternativeName>
        <fullName evidence="10">NADH dehydrogenase I subunit G</fullName>
    </alternativeName>
    <alternativeName>
        <fullName evidence="11">NDH-1 subunit G</fullName>
    </alternativeName>
</protein>
<dbReference type="InterPro" id="IPR006656">
    <property type="entry name" value="Mopterin_OxRdtase"/>
</dbReference>
<dbReference type="SUPFAM" id="SSF53706">
    <property type="entry name" value="Formate dehydrogenase/DMSO reductase, domains 1-3"/>
    <property type="match status" value="1"/>
</dbReference>
<dbReference type="Gene3D" id="3.40.228.10">
    <property type="entry name" value="Dimethylsulfoxide Reductase, domain 2"/>
    <property type="match status" value="1"/>
</dbReference>
<accession>A0A250KSG1</accession>
<dbReference type="CDD" id="cd02753">
    <property type="entry name" value="MopB_Formate-Dh-H"/>
    <property type="match status" value="1"/>
</dbReference>
<dbReference type="InterPro" id="IPR009010">
    <property type="entry name" value="Asp_de-COase-like_dom_sf"/>
</dbReference>
<dbReference type="InterPro" id="IPR006655">
    <property type="entry name" value="Mopterin_OxRdtase_prok_CS"/>
</dbReference>
<dbReference type="OrthoDB" id="9810782at2"/>
<dbReference type="PROSITE" id="PS51085">
    <property type="entry name" value="2FE2S_FER_2"/>
    <property type="match status" value="1"/>
</dbReference>
<dbReference type="InterPro" id="IPR036010">
    <property type="entry name" value="2Fe-2S_ferredoxin-like_sf"/>
</dbReference>
<evidence type="ECO:0000256" key="9">
    <source>
        <dbReference type="ARBA" id="ARBA00026021"/>
    </source>
</evidence>
<dbReference type="InterPro" id="IPR041924">
    <property type="entry name" value="Formate_Dh-H_N"/>
</dbReference>
<comment type="subunit">
    <text evidence="9">Composed of 13 different subunits. Subunits NuoCD, E, F, and G constitute the peripheral sector of the complex.</text>
</comment>
<dbReference type="PROSITE" id="PS00490">
    <property type="entry name" value="MOLYBDOPTERIN_PROK_2"/>
    <property type="match status" value="1"/>
</dbReference>
<dbReference type="PIRSF" id="PIRSF036643">
    <property type="entry name" value="FDH_alpha"/>
    <property type="match status" value="1"/>
</dbReference>